<dbReference type="InterPro" id="IPR013783">
    <property type="entry name" value="Ig-like_fold"/>
</dbReference>
<keyword evidence="3" id="KW-1185">Reference proteome</keyword>
<dbReference type="InParanoid" id="A0A667XLN7"/>
<dbReference type="AlphaFoldDB" id="A0A667XLN7"/>
<reference evidence="2" key="3">
    <citation type="submission" date="2025-09" db="UniProtKB">
        <authorList>
            <consortium name="Ensembl"/>
        </authorList>
    </citation>
    <scope>IDENTIFICATION</scope>
</reference>
<accession>A0A667XLN7</accession>
<reference evidence="2" key="1">
    <citation type="submission" date="2019-06" db="EMBL/GenBank/DDBJ databases">
        <authorList>
            <consortium name="Wellcome Sanger Institute Data Sharing"/>
        </authorList>
    </citation>
    <scope>NUCLEOTIDE SEQUENCE [LARGE SCALE GENOMIC DNA]</scope>
</reference>
<feature type="domain" description="Immunoglobulin V-set" evidence="1">
    <location>
        <begin position="3"/>
        <end position="51"/>
    </location>
</feature>
<protein>
    <recommendedName>
        <fullName evidence="1">Immunoglobulin V-set domain-containing protein</fullName>
    </recommendedName>
</protein>
<dbReference type="Gene3D" id="2.60.40.10">
    <property type="entry name" value="Immunoglobulins"/>
    <property type="match status" value="1"/>
</dbReference>
<evidence type="ECO:0000313" key="3">
    <source>
        <dbReference type="Proteomes" id="UP000472263"/>
    </source>
</evidence>
<dbReference type="Ensembl" id="ENSMMDT00005015556.1">
    <property type="protein sequence ID" value="ENSMMDP00005015148.1"/>
    <property type="gene ID" value="ENSMMDG00005007764.1"/>
</dbReference>
<evidence type="ECO:0000313" key="2">
    <source>
        <dbReference type="Ensembl" id="ENSMMDP00005015148.1"/>
    </source>
</evidence>
<proteinExistence type="predicted"/>
<sequence>MRRYLLQDTAQGIFFVTISNLTKEDSGKYWCAVSTKLSIGNLFDEVSLTVVDDKTLATMFISAC</sequence>
<reference evidence="2" key="2">
    <citation type="submission" date="2025-08" db="UniProtKB">
        <authorList>
            <consortium name="Ensembl"/>
        </authorList>
    </citation>
    <scope>IDENTIFICATION</scope>
</reference>
<dbReference type="Pfam" id="PF07686">
    <property type="entry name" value="V-set"/>
    <property type="match status" value="1"/>
</dbReference>
<name>A0A667XLN7_9TELE</name>
<organism evidence="2 3">
    <name type="scientific">Myripristis murdjan</name>
    <name type="common">pinecone soldierfish</name>
    <dbReference type="NCBI Taxonomy" id="586833"/>
    <lineage>
        <taxon>Eukaryota</taxon>
        <taxon>Metazoa</taxon>
        <taxon>Chordata</taxon>
        <taxon>Craniata</taxon>
        <taxon>Vertebrata</taxon>
        <taxon>Euteleostomi</taxon>
        <taxon>Actinopterygii</taxon>
        <taxon>Neopterygii</taxon>
        <taxon>Teleostei</taxon>
        <taxon>Neoteleostei</taxon>
        <taxon>Acanthomorphata</taxon>
        <taxon>Holocentriformes</taxon>
        <taxon>Holocentridae</taxon>
        <taxon>Myripristis</taxon>
    </lineage>
</organism>
<evidence type="ECO:0000259" key="1">
    <source>
        <dbReference type="Pfam" id="PF07686"/>
    </source>
</evidence>
<dbReference type="Proteomes" id="UP000472263">
    <property type="component" value="Chromosome 7"/>
</dbReference>
<dbReference type="SUPFAM" id="SSF48726">
    <property type="entry name" value="Immunoglobulin"/>
    <property type="match status" value="1"/>
</dbReference>
<dbReference type="InterPro" id="IPR013106">
    <property type="entry name" value="Ig_V-set"/>
</dbReference>
<dbReference type="InterPro" id="IPR036179">
    <property type="entry name" value="Ig-like_dom_sf"/>
</dbReference>